<accession>A0ABR3UDV3</accession>
<dbReference type="Proteomes" id="UP001578633">
    <property type="component" value="Chromosome 8"/>
</dbReference>
<gene>
    <name evidence="3" type="ORF">ACET3X_008743</name>
</gene>
<sequence>MHFSKITCALALATSAMAAAVPAVRVEGTVDVSPAVVDKRAAPIAILLIKVIGGQLLAGAAKVAVDATKAHLEAEVAKDDFNNFDDARESFTKKLVQDLWSKKVPGTKGVACYNGPYSFSGGASYEGPVAVKFEWDMYNTDYDCFEIKSGTAYNKGDGGFINIAYAGQCQHVGSEYRC</sequence>
<keyword evidence="4" id="KW-1185">Reference proteome</keyword>
<comment type="caution">
    <text evidence="3">The sequence shown here is derived from an EMBL/GenBank/DDBJ whole genome shotgun (WGS) entry which is preliminary data.</text>
</comment>
<feature type="signal peptide" evidence="1">
    <location>
        <begin position="1"/>
        <end position="18"/>
    </location>
</feature>
<keyword evidence="1" id="KW-0732">Signal</keyword>
<name>A0ABR3UDV3_9PLEO</name>
<organism evidence="3 4">
    <name type="scientific">Alternaria dauci</name>
    <dbReference type="NCBI Taxonomy" id="48095"/>
    <lineage>
        <taxon>Eukaryota</taxon>
        <taxon>Fungi</taxon>
        <taxon>Dikarya</taxon>
        <taxon>Ascomycota</taxon>
        <taxon>Pezizomycotina</taxon>
        <taxon>Dothideomycetes</taxon>
        <taxon>Pleosporomycetidae</taxon>
        <taxon>Pleosporales</taxon>
        <taxon>Pleosporineae</taxon>
        <taxon>Pleosporaceae</taxon>
        <taxon>Alternaria</taxon>
        <taxon>Alternaria sect. Porri</taxon>
    </lineage>
</organism>
<dbReference type="GeneID" id="96089065"/>
<dbReference type="Pfam" id="PF25411">
    <property type="entry name" value="DUF7888"/>
    <property type="match status" value="1"/>
</dbReference>
<dbReference type="EMBL" id="JBHGVX010000008">
    <property type="protein sequence ID" value="KAL1793761.1"/>
    <property type="molecule type" value="Genomic_DNA"/>
</dbReference>
<dbReference type="InterPro" id="IPR057210">
    <property type="entry name" value="DUF7888"/>
</dbReference>
<proteinExistence type="predicted"/>
<reference evidence="3 4" key="1">
    <citation type="submission" date="2024-09" db="EMBL/GenBank/DDBJ databases">
        <title>T2T genomes of carrot and Alternaria dauci and their utility for understanding host-pathogen interaction during carrot leaf blight disease.</title>
        <authorList>
            <person name="Liu W."/>
            <person name="Xu S."/>
            <person name="Ou C."/>
            <person name="Liu X."/>
            <person name="Zhuang F."/>
            <person name="Deng X.W."/>
        </authorList>
    </citation>
    <scope>NUCLEOTIDE SEQUENCE [LARGE SCALE GENOMIC DNA]</scope>
    <source>
        <strain evidence="3 4">A2016</strain>
    </source>
</reference>
<feature type="chain" id="PRO_5045635880" description="DUF7888 domain-containing protein" evidence="1">
    <location>
        <begin position="19"/>
        <end position="178"/>
    </location>
</feature>
<feature type="domain" description="DUF7888" evidence="2">
    <location>
        <begin position="57"/>
        <end position="170"/>
    </location>
</feature>
<evidence type="ECO:0000313" key="3">
    <source>
        <dbReference type="EMBL" id="KAL1793761.1"/>
    </source>
</evidence>
<evidence type="ECO:0000313" key="4">
    <source>
        <dbReference type="Proteomes" id="UP001578633"/>
    </source>
</evidence>
<evidence type="ECO:0000259" key="2">
    <source>
        <dbReference type="Pfam" id="PF25411"/>
    </source>
</evidence>
<dbReference type="RefSeq" id="XP_069304345.1">
    <property type="nucleotide sequence ID" value="XM_069454950.1"/>
</dbReference>
<dbReference type="PANTHER" id="PTHR40845">
    <property type="match status" value="1"/>
</dbReference>
<evidence type="ECO:0000256" key="1">
    <source>
        <dbReference type="SAM" id="SignalP"/>
    </source>
</evidence>
<protein>
    <recommendedName>
        <fullName evidence="2">DUF7888 domain-containing protein</fullName>
    </recommendedName>
</protein>
<dbReference type="PANTHER" id="PTHR40845:SF1">
    <property type="match status" value="1"/>
</dbReference>